<reference evidence="1 2" key="1">
    <citation type="journal article" date="2014" name="FEMS Microbiol. Lett.">
        <title>Draft genome sequences of three Holospora species (Holospora obtusa, Holospora undulata, and Holospora elegans), endonuclear symbiotic bacteria of the ciliate Paramecium caudatum.</title>
        <authorList>
            <person name="Dohra H."/>
            <person name="Tanaka K."/>
            <person name="Suzuki T."/>
            <person name="Fujishima M."/>
            <person name="Suzuki H."/>
        </authorList>
    </citation>
    <scope>NUCLEOTIDE SEQUENCE [LARGE SCALE GENOMIC DNA]</scope>
    <source>
        <strain evidence="1 2">E1</strain>
    </source>
</reference>
<evidence type="ECO:0000313" key="2">
    <source>
        <dbReference type="Proteomes" id="UP000024842"/>
    </source>
</evidence>
<accession>A0A023DXI8</accession>
<sequence>MRGSGYIKASQLFKISVSVIGRAGSIENWHRKYRQEDSYFPKRRGGSGKKIDLEKFEEYLKEN</sequence>
<organism evidence="1 2">
    <name type="scientific">Holospora elegans E1</name>
    <dbReference type="NCBI Taxonomy" id="1427503"/>
    <lineage>
        <taxon>Bacteria</taxon>
        <taxon>Pseudomonadati</taxon>
        <taxon>Pseudomonadota</taxon>
        <taxon>Alphaproteobacteria</taxon>
        <taxon>Holosporales</taxon>
        <taxon>Holosporaceae</taxon>
        <taxon>Holospora</taxon>
    </lineage>
</organism>
<dbReference type="AlphaFoldDB" id="A0A023DXI8"/>
<comment type="caution">
    <text evidence="1">The sequence shown here is derived from an EMBL/GenBank/DDBJ whole genome shotgun (WGS) entry which is preliminary data.</text>
</comment>
<keyword evidence="2" id="KW-1185">Reference proteome</keyword>
<protein>
    <submittedName>
        <fullName evidence="1">Uncharacterized protein</fullName>
    </submittedName>
</protein>
<name>A0A023DXI8_9PROT</name>
<dbReference type="RefSeq" id="WP_035544227.1">
    <property type="nucleotide sequence ID" value="NZ_BAUP01000063.1"/>
</dbReference>
<evidence type="ECO:0000313" key="1">
    <source>
        <dbReference type="EMBL" id="GAJ46118.1"/>
    </source>
</evidence>
<proteinExistence type="predicted"/>
<dbReference type="EMBL" id="BAUP01000063">
    <property type="protein sequence ID" value="GAJ46118.1"/>
    <property type="molecule type" value="Genomic_DNA"/>
</dbReference>
<gene>
    <name evidence="1" type="ORF">HE1_00441</name>
</gene>
<dbReference type="Proteomes" id="UP000024842">
    <property type="component" value="Unassembled WGS sequence"/>
</dbReference>